<feature type="region of interest" description="Disordered" evidence="7">
    <location>
        <begin position="1202"/>
        <end position="1226"/>
    </location>
</feature>
<dbReference type="STRING" id="341454.A0A4S2MLU7"/>
<dbReference type="FunFam" id="2.120.10.80:FF:000049">
    <property type="entry name" value="Cell polarity protein (Tea1)"/>
    <property type="match status" value="1"/>
</dbReference>
<dbReference type="InParanoid" id="A0A4S2MLU7"/>
<keyword evidence="4" id="KW-0677">Repeat</keyword>
<dbReference type="Pfam" id="PF24681">
    <property type="entry name" value="Kelch_KLHDC2_KLHL20_DRC7"/>
    <property type="match status" value="1"/>
</dbReference>
<dbReference type="OrthoDB" id="45365at2759"/>
<feature type="coiled-coil region" evidence="6">
    <location>
        <begin position="875"/>
        <end position="958"/>
    </location>
</feature>
<evidence type="ECO:0000256" key="7">
    <source>
        <dbReference type="SAM" id="MobiDB-lite"/>
    </source>
</evidence>
<dbReference type="SUPFAM" id="SSF117281">
    <property type="entry name" value="Kelch motif"/>
    <property type="match status" value="1"/>
</dbReference>
<dbReference type="Gene3D" id="2.120.10.80">
    <property type="entry name" value="Kelch-type beta propeller"/>
    <property type="match status" value="2"/>
</dbReference>
<feature type="compositionally biased region" description="Pro residues" evidence="7">
    <location>
        <begin position="449"/>
        <end position="462"/>
    </location>
</feature>
<feature type="compositionally biased region" description="Low complexity" evidence="7">
    <location>
        <begin position="1448"/>
        <end position="1463"/>
    </location>
</feature>
<sequence length="1463" mass="159605">MSFLFGKKKGAHNRDGTPPGSTNSAGAVTPPSSNNSSLNHVYVGAGDMGSPGSKPPGPGRPPGSSGGLPPQRPAHQQHQQTTDPATVNANLYPWSQRKLLLSSSHSHPFPRYGHAANAVSSKEGDVYIIGGLIQNSNVRGDLWVVEGANERLDTYPVVTTSEGPGPRVGHASLLVGNAFIVFGGDTKKDERDILDETLYLLNTSTRQWSKAIPPGHRPRGRYGHTLNIVGSKLYVFGGQVDGIFFNDLTSFDLNTLQHPGSRWEVVAPAGEGTSADIPAPRTNHSIVTWNEKLYLFGGTNGTEWFNDVWSFDHRTSQWTQLNCIGYIPYPREGHAAALVGDVMYIFGGRSADGNDLGDLAAFRISSKRWYTFQNMGPSPSPRSGHTMTTVGQKVVVLGGEPSNPPPPGSPPDDLSLVYVLDTTKIRYPNDNPPAQMSPTDRSRPDPRRAPPPRPALEGPPGPGQRSRSGTRDSVISPPPANLSTSPMSNAAAGGSRLPRASMGPAGPPPTQQAPAPRTNGVGAPGKPPILQTQRSRENISPQSVQERRAASSPLGPKPVGVVATPPERNRSRQQQQGSIDSTSNLSPVEEAHSPQQTPAQPQRPQVDIRSVADQPSIPDSVNTPVQTTNNALRDGTQEQVAISLSQMEEFEKLKKQNDWYASELALARRAGYTPQTSTSSLLDERANDNVSDSERPILEAMLALKGELAKVHDQVEKQASIAAKKIQDIERERDNAIQQAVYAKAKLAALGGPSTTPTGERSSDIDQEKMTDMSRKLAASLAAQADLSAKVEVLSQEITAEKKARQHSDEAAGEAERRASELDDYRNWAASEIENLRAELLDAGKAFRDEAAAGQEAAADAKLLKIDQVELTSRLQDAVSENKTFKASLEQMNNALRVSNTKSSTLERQLEEERITKEGLERKLAQVRGEYEEKTADLQSLNQRLKDVEELMTSYAEEAKVANAVLSAGLGKLGERDIDSAMSHHNDERVRVLQEQVDSTKVLLAKSQAQADETGAKLTEAMQRIAGLEYQQGQSSKDSIALRRRMAEVTDDARKLKAENVELSQRLNDKQLEVDAVTAKLNALKEILQERGNNINLDKRRSLALNSPSPVSGSATPEQALRLRELEAKLEESLRAHRDTKNTAEMQAQEIEKHFREKLEQLEGDYHTAMRYVHGTEKMVKRMKDELSKYKAQNIRLQTELEEAQRARDAANSSNSTDGEEWTTERNSLNQEIDRLQDELRVSAASLDSQIREAKSQLDALREERDRFKLENSKLRMDALDASQQYTSAKQIIEKLETDNALLNERAQSAEKKVSMLLDQVEASVDTYRRSTRLDPSNPADISSARSSYYGPDNRTSIALDSLATELDQLRNHWESTNKAYRTSNAFDYEKSPSATTTMTTPISAGSAGYEPSVAQWRNRLGEQEGGEGKGKGPGMVNTSVANGLGVQPAQQSPALAAAGGGF</sequence>
<dbReference type="PANTHER" id="PTHR23244:SF456">
    <property type="entry name" value="MULTIPLE EPIDERMAL GROWTH FACTOR-LIKE DOMAINS PROTEIN 8"/>
    <property type="match status" value="1"/>
</dbReference>
<evidence type="ECO:0000313" key="9">
    <source>
        <dbReference type="Proteomes" id="UP000298138"/>
    </source>
</evidence>
<feature type="region of interest" description="Disordered" evidence="7">
    <location>
        <begin position="396"/>
        <end position="415"/>
    </location>
</feature>
<name>A0A4S2MLU7_9PEZI</name>
<dbReference type="SMART" id="SM00612">
    <property type="entry name" value="Kelch"/>
    <property type="match status" value="2"/>
</dbReference>
<feature type="compositionally biased region" description="Polar residues" evidence="7">
    <location>
        <begin position="19"/>
        <end position="39"/>
    </location>
</feature>
<feature type="region of interest" description="Disordered" evidence="7">
    <location>
        <begin position="1423"/>
        <end position="1463"/>
    </location>
</feature>
<dbReference type="GO" id="GO:0051285">
    <property type="term" value="C:cell cortex of cell tip"/>
    <property type="evidence" value="ECO:0007669"/>
    <property type="project" value="TreeGrafter"/>
</dbReference>
<dbReference type="InterPro" id="IPR006652">
    <property type="entry name" value="Kelch_1"/>
</dbReference>
<feature type="region of interest" description="Disordered" evidence="7">
    <location>
        <begin position="425"/>
        <end position="637"/>
    </location>
</feature>
<keyword evidence="5 6" id="KW-0175">Coiled coil</keyword>
<keyword evidence="9" id="KW-1185">Reference proteome</keyword>
<feature type="region of interest" description="Disordered" evidence="7">
    <location>
        <begin position="801"/>
        <end position="820"/>
    </location>
</feature>
<evidence type="ECO:0000313" key="8">
    <source>
        <dbReference type="EMBL" id="TGZ78041.1"/>
    </source>
</evidence>
<evidence type="ECO:0008006" key="10">
    <source>
        <dbReference type="Google" id="ProtNLM"/>
    </source>
</evidence>
<reference evidence="8 9" key="1">
    <citation type="submission" date="2019-04" db="EMBL/GenBank/DDBJ databases">
        <title>Comparative genomics and transcriptomics to analyze fruiting body development in filamentous ascomycetes.</title>
        <authorList>
            <consortium name="DOE Joint Genome Institute"/>
            <person name="Lutkenhaus R."/>
            <person name="Traeger S."/>
            <person name="Breuer J."/>
            <person name="Kuo A."/>
            <person name="Lipzen A."/>
            <person name="Pangilinan J."/>
            <person name="Dilworth D."/>
            <person name="Sandor L."/>
            <person name="Poggeler S."/>
            <person name="Barry K."/>
            <person name="Grigoriev I.V."/>
            <person name="Nowrousian M."/>
        </authorList>
    </citation>
    <scope>NUCLEOTIDE SEQUENCE [LARGE SCALE GENOMIC DNA]</scope>
    <source>
        <strain evidence="8 9">CBS 389.68</strain>
    </source>
</reference>
<proteinExistence type="predicted"/>
<evidence type="ECO:0000256" key="1">
    <source>
        <dbReference type="ARBA" id="ARBA00004496"/>
    </source>
</evidence>
<dbReference type="FunCoup" id="A0A4S2MLU7">
    <property type="interactions" value="496"/>
</dbReference>
<feature type="compositionally biased region" description="Basic residues" evidence="7">
    <location>
        <begin position="1"/>
        <end position="11"/>
    </location>
</feature>
<organism evidence="8 9">
    <name type="scientific">Ascodesmis nigricans</name>
    <dbReference type="NCBI Taxonomy" id="341454"/>
    <lineage>
        <taxon>Eukaryota</taxon>
        <taxon>Fungi</taxon>
        <taxon>Dikarya</taxon>
        <taxon>Ascomycota</taxon>
        <taxon>Pezizomycotina</taxon>
        <taxon>Pezizomycetes</taxon>
        <taxon>Pezizales</taxon>
        <taxon>Ascodesmidaceae</taxon>
        <taxon>Ascodesmis</taxon>
    </lineage>
</organism>
<comment type="subcellular location">
    <subcellularLocation>
        <location evidence="1">Cytoplasm</location>
    </subcellularLocation>
</comment>
<keyword evidence="3" id="KW-0963">Cytoplasm</keyword>
<dbReference type="Proteomes" id="UP000298138">
    <property type="component" value="Unassembled WGS sequence"/>
</dbReference>
<gene>
    <name evidence="8" type="ORF">EX30DRAFT_310548</name>
</gene>
<feature type="compositionally biased region" description="Polar residues" evidence="7">
    <location>
        <begin position="572"/>
        <end position="586"/>
    </location>
</feature>
<feature type="compositionally biased region" description="Basic and acidic residues" evidence="7">
    <location>
        <begin position="682"/>
        <end position="693"/>
    </location>
</feature>
<dbReference type="InterPro" id="IPR015915">
    <property type="entry name" value="Kelch-typ_b-propeller"/>
</dbReference>
<feature type="compositionally biased region" description="Polar residues" evidence="7">
    <location>
        <begin position="617"/>
        <end position="637"/>
    </location>
</feature>
<evidence type="ECO:0000256" key="6">
    <source>
        <dbReference type="SAM" id="Coils"/>
    </source>
</evidence>
<dbReference type="EMBL" id="ML220146">
    <property type="protein sequence ID" value="TGZ78041.1"/>
    <property type="molecule type" value="Genomic_DNA"/>
</dbReference>
<accession>A0A4S2MLU7</accession>
<evidence type="ECO:0000256" key="3">
    <source>
        <dbReference type="ARBA" id="ARBA00022490"/>
    </source>
</evidence>
<evidence type="ECO:0000256" key="5">
    <source>
        <dbReference type="ARBA" id="ARBA00023054"/>
    </source>
</evidence>
<evidence type="ECO:0000256" key="2">
    <source>
        <dbReference type="ARBA" id="ARBA00022441"/>
    </source>
</evidence>
<keyword evidence="2" id="KW-0880">Kelch repeat</keyword>
<feature type="region of interest" description="Disordered" evidence="7">
    <location>
        <begin position="671"/>
        <end position="693"/>
    </location>
</feature>
<feature type="coiled-coil region" evidence="6">
    <location>
        <begin position="712"/>
        <end position="746"/>
    </location>
</feature>
<protein>
    <recommendedName>
        <fullName evidence="10">Galactose oxidase</fullName>
    </recommendedName>
</protein>
<feature type="region of interest" description="Disordered" evidence="7">
    <location>
        <begin position="1"/>
        <end position="82"/>
    </location>
</feature>
<evidence type="ECO:0000256" key="4">
    <source>
        <dbReference type="ARBA" id="ARBA00022737"/>
    </source>
</evidence>
<feature type="compositionally biased region" description="Low complexity" evidence="7">
    <location>
        <begin position="594"/>
        <end position="605"/>
    </location>
</feature>
<feature type="coiled-coil region" evidence="6">
    <location>
        <begin position="1039"/>
        <end position="1087"/>
    </location>
</feature>
<dbReference type="PANTHER" id="PTHR23244">
    <property type="entry name" value="KELCH REPEAT DOMAIN"/>
    <property type="match status" value="1"/>
</dbReference>
<feature type="compositionally biased region" description="Polar residues" evidence="7">
    <location>
        <begin position="530"/>
        <end position="544"/>
    </location>
</feature>
<dbReference type="GO" id="GO:0061245">
    <property type="term" value="P:establishment or maintenance of bipolar cell polarity"/>
    <property type="evidence" value="ECO:0007669"/>
    <property type="project" value="TreeGrafter"/>
</dbReference>